<dbReference type="GO" id="GO:0005829">
    <property type="term" value="C:cytosol"/>
    <property type="evidence" value="ECO:0007669"/>
    <property type="project" value="TreeGrafter"/>
</dbReference>
<evidence type="ECO:0000256" key="5">
    <source>
        <dbReference type="ARBA" id="ARBA00022679"/>
    </source>
</evidence>
<dbReference type="InterPro" id="IPR001555">
    <property type="entry name" value="GART_AS"/>
</dbReference>
<dbReference type="InterPro" id="IPR036477">
    <property type="entry name" value="Formyl_transf_N_sf"/>
</dbReference>
<comment type="catalytic activity">
    <reaction evidence="7 8">
        <text>L-methionyl-tRNA(fMet) + (6R)-10-formyltetrahydrofolate = N-formyl-L-methionyl-tRNA(fMet) + (6S)-5,6,7,8-tetrahydrofolate + H(+)</text>
        <dbReference type="Rhea" id="RHEA:24380"/>
        <dbReference type="Rhea" id="RHEA-COMP:9952"/>
        <dbReference type="Rhea" id="RHEA-COMP:9953"/>
        <dbReference type="ChEBI" id="CHEBI:15378"/>
        <dbReference type="ChEBI" id="CHEBI:57453"/>
        <dbReference type="ChEBI" id="CHEBI:78530"/>
        <dbReference type="ChEBI" id="CHEBI:78844"/>
        <dbReference type="ChEBI" id="CHEBI:195366"/>
        <dbReference type="EC" id="2.1.2.9"/>
    </reaction>
</comment>
<feature type="domain" description="Formyl transferase N-terminal" evidence="9">
    <location>
        <begin position="6"/>
        <end position="182"/>
    </location>
</feature>
<evidence type="ECO:0000256" key="4">
    <source>
        <dbReference type="ARBA" id="ARBA00016014"/>
    </source>
</evidence>
<dbReference type="InterPro" id="IPR005793">
    <property type="entry name" value="Formyl_trans_C"/>
</dbReference>
<feature type="domain" description="Formyl transferase C-terminal" evidence="10">
    <location>
        <begin position="211"/>
        <end position="304"/>
    </location>
</feature>
<gene>
    <name evidence="8 11" type="primary">fmt</name>
    <name evidence="11" type="ORF">KL86SPO_30226</name>
</gene>
<reference evidence="11" key="1">
    <citation type="submission" date="2016-08" db="EMBL/GenBank/DDBJ databases">
        <authorList>
            <person name="Seilhamer J.J."/>
        </authorList>
    </citation>
    <scope>NUCLEOTIDE SEQUENCE</scope>
    <source>
        <strain evidence="11">86</strain>
    </source>
</reference>
<dbReference type="HAMAP" id="MF_00182">
    <property type="entry name" value="Formyl_trans"/>
    <property type="match status" value="1"/>
</dbReference>
<dbReference type="EMBL" id="FMJE01000003">
    <property type="protein sequence ID" value="SCM80048.1"/>
    <property type="molecule type" value="Genomic_DNA"/>
</dbReference>
<dbReference type="RefSeq" id="WP_288183641.1">
    <property type="nucleotide sequence ID" value="NZ_LT608335.1"/>
</dbReference>
<dbReference type="Gene3D" id="3.10.25.10">
    <property type="entry name" value="Formyl transferase, C-terminal domain"/>
    <property type="match status" value="1"/>
</dbReference>
<evidence type="ECO:0000256" key="3">
    <source>
        <dbReference type="ARBA" id="ARBA00012261"/>
    </source>
</evidence>
<evidence type="ECO:0000259" key="9">
    <source>
        <dbReference type="Pfam" id="PF00551"/>
    </source>
</evidence>
<dbReference type="PANTHER" id="PTHR11138:SF5">
    <property type="entry name" value="METHIONYL-TRNA FORMYLTRANSFERASE, MITOCHONDRIAL"/>
    <property type="match status" value="1"/>
</dbReference>
<keyword evidence="5 8" id="KW-0808">Transferase</keyword>
<dbReference type="InterPro" id="IPR011034">
    <property type="entry name" value="Formyl_transferase-like_C_sf"/>
</dbReference>
<dbReference type="EC" id="2.1.2.9" evidence="3 8"/>
<evidence type="ECO:0000256" key="1">
    <source>
        <dbReference type="ARBA" id="ARBA00002606"/>
    </source>
</evidence>
<dbReference type="InterPro" id="IPR041711">
    <property type="entry name" value="Met-tRNA-FMT_N"/>
</dbReference>
<dbReference type="InterPro" id="IPR044135">
    <property type="entry name" value="Met-tRNA-FMT_C"/>
</dbReference>
<keyword evidence="6 8" id="KW-0648">Protein biosynthesis</keyword>
<dbReference type="InterPro" id="IPR005794">
    <property type="entry name" value="Fmt"/>
</dbReference>
<organism evidence="11">
    <name type="scientific">uncultured Sporomusa sp</name>
    <dbReference type="NCBI Taxonomy" id="307249"/>
    <lineage>
        <taxon>Bacteria</taxon>
        <taxon>Bacillati</taxon>
        <taxon>Bacillota</taxon>
        <taxon>Negativicutes</taxon>
        <taxon>Selenomonadales</taxon>
        <taxon>Sporomusaceae</taxon>
        <taxon>Sporomusa</taxon>
        <taxon>environmental samples</taxon>
    </lineage>
</organism>
<dbReference type="Gene3D" id="3.40.50.170">
    <property type="entry name" value="Formyl transferase, N-terminal domain"/>
    <property type="match status" value="1"/>
</dbReference>
<dbReference type="CDD" id="cd08646">
    <property type="entry name" value="FMT_core_Met-tRNA-FMT_N"/>
    <property type="match status" value="1"/>
</dbReference>
<evidence type="ECO:0000256" key="2">
    <source>
        <dbReference type="ARBA" id="ARBA00010699"/>
    </source>
</evidence>
<proteinExistence type="inferred from homology"/>
<comment type="function">
    <text evidence="1 8">Attaches a formyl group to the free amino group of methionyl-tRNA(fMet). The formyl group appears to play a dual role in the initiator identity of N-formylmethionyl-tRNA by promoting its recognition by IF2 and preventing the misappropriation of this tRNA by the elongation apparatus.</text>
</comment>
<protein>
    <recommendedName>
        <fullName evidence="4 8">Methionyl-tRNA formyltransferase</fullName>
        <ecNumber evidence="3 8">2.1.2.9</ecNumber>
    </recommendedName>
</protein>
<dbReference type="InterPro" id="IPR037022">
    <property type="entry name" value="Formyl_trans_C_sf"/>
</dbReference>
<evidence type="ECO:0000256" key="7">
    <source>
        <dbReference type="ARBA" id="ARBA00048558"/>
    </source>
</evidence>
<dbReference type="NCBIfam" id="TIGR00460">
    <property type="entry name" value="fmt"/>
    <property type="match status" value="1"/>
</dbReference>
<evidence type="ECO:0000259" key="10">
    <source>
        <dbReference type="Pfam" id="PF02911"/>
    </source>
</evidence>
<dbReference type="CDD" id="cd08704">
    <property type="entry name" value="Met_tRNA_FMT_C"/>
    <property type="match status" value="1"/>
</dbReference>
<dbReference type="FunFam" id="3.40.50.12230:FF:000001">
    <property type="entry name" value="Methionyl-tRNA formyltransferase"/>
    <property type="match status" value="1"/>
</dbReference>
<dbReference type="PANTHER" id="PTHR11138">
    <property type="entry name" value="METHIONYL-TRNA FORMYLTRANSFERASE"/>
    <property type="match status" value="1"/>
</dbReference>
<dbReference type="Pfam" id="PF02911">
    <property type="entry name" value="Formyl_trans_C"/>
    <property type="match status" value="1"/>
</dbReference>
<dbReference type="Pfam" id="PF00551">
    <property type="entry name" value="Formyl_trans_N"/>
    <property type="match status" value="1"/>
</dbReference>
<sequence length="313" mass="34355">MGKLRTVFMGTPDFAVPCLDMLIKEGYPVAAVITQPDRPKGRGQKLAYSPVKEAALAYNLPVLQPASIKTDDSYNQIAALNPDIIIVVAFGQLLPKKLLELPAYGCINVHASLLPKYRGSAPIHWAIINGETTTGITTMYMDVGMDTGDMIAKAEIPILPTDTTGSLHDKLKDLGADVLSDTLRQLAANSAPREVQQEFEATYARMLCRTTERIDWHLPATAIHNLVRGLNPWPGAYCNYQNKSLKIWQTRVHDDSQSCSVPGQIIQITKTGLFVETGKGTIELLEVQPESKRRMKASDCVCGYCLTVGNLLE</sequence>
<comment type="similarity">
    <text evidence="2 8">Belongs to the Fmt family.</text>
</comment>
<dbReference type="PROSITE" id="PS00373">
    <property type="entry name" value="GART"/>
    <property type="match status" value="1"/>
</dbReference>
<feature type="binding site" evidence="8">
    <location>
        <begin position="112"/>
        <end position="115"/>
    </location>
    <ligand>
        <name>(6S)-5,6,7,8-tetrahydrofolate</name>
        <dbReference type="ChEBI" id="CHEBI:57453"/>
    </ligand>
</feature>
<dbReference type="SUPFAM" id="SSF53328">
    <property type="entry name" value="Formyltransferase"/>
    <property type="match status" value="1"/>
</dbReference>
<evidence type="ECO:0000313" key="11">
    <source>
        <dbReference type="EMBL" id="SCM80048.1"/>
    </source>
</evidence>
<evidence type="ECO:0000256" key="6">
    <source>
        <dbReference type="ARBA" id="ARBA00022917"/>
    </source>
</evidence>
<dbReference type="GO" id="GO:0004479">
    <property type="term" value="F:methionyl-tRNA formyltransferase activity"/>
    <property type="evidence" value="ECO:0007669"/>
    <property type="project" value="UniProtKB-UniRule"/>
</dbReference>
<evidence type="ECO:0000256" key="8">
    <source>
        <dbReference type="HAMAP-Rule" id="MF_00182"/>
    </source>
</evidence>
<dbReference type="InterPro" id="IPR002376">
    <property type="entry name" value="Formyl_transf_N"/>
</dbReference>
<accession>A0A212LR48</accession>
<dbReference type="AlphaFoldDB" id="A0A212LR48"/>
<dbReference type="SUPFAM" id="SSF50486">
    <property type="entry name" value="FMT C-terminal domain-like"/>
    <property type="match status" value="1"/>
</dbReference>
<name>A0A212LR48_9FIRM</name>